<dbReference type="EMBL" id="LWCR01000042">
    <property type="protein sequence ID" value="OAN26205.1"/>
    <property type="molecule type" value="Genomic_DNA"/>
</dbReference>
<gene>
    <name evidence="1" type="ORF">A4V15_23355</name>
</gene>
<dbReference type="GO" id="GO:0003677">
    <property type="term" value="F:DNA binding"/>
    <property type="evidence" value="ECO:0007669"/>
    <property type="project" value="UniProtKB-KW"/>
</dbReference>
<accession>A0A178LAJ2</accession>
<dbReference type="AlphaFoldDB" id="A0A178LAJ2"/>
<name>A0A178LAJ2_9PSED</name>
<dbReference type="Proteomes" id="UP000078356">
    <property type="component" value="Unassembled WGS sequence"/>
</dbReference>
<dbReference type="InterPro" id="IPR021487">
    <property type="entry name" value="DUF3140"/>
</dbReference>
<protein>
    <submittedName>
        <fullName evidence="1">DNA-binding protein</fullName>
    </submittedName>
</protein>
<reference evidence="1 2" key="1">
    <citation type="submission" date="2016-04" db="EMBL/GenBank/DDBJ databases">
        <title>Draft Genome Sequences of Staphylococcus capitis Strain H36, S. capitis Strain H65, S. cohnii Strain H62, S. hominis Strain H69, Mycobacterium iranicum Strain H39, Plantibacter sp. Strain H53, Pseudomonas oryzihabitans Strain H72, and Microbacterium sp. Strain H83, isolated from residential settings.</title>
        <authorList>
            <person name="Lymperopoulou D."/>
            <person name="Adams R.I."/>
            <person name="Lindow S."/>
            <person name="Coil D.A."/>
            <person name="Jospin G."/>
            <person name="Eisen J.A."/>
        </authorList>
    </citation>
    <scope>NUCLEOTIDE SEQUENCE [LARGE SCALE GENOMIC DNA]</scope>
    <source>
        <strain evidence="1 2">H72</strain>
    </source>
</reference>
<dbReference type="PANTHER" id="PTHR40630:SF1">
    <property type="entry name" value="DNA-BINDING PROTEIN"/>
    <property type="match status" value="1"/>
</dbReference>
<sequence length="132" mass="15065">MSTKKASNDDKKDDRKEVRSEFKQVVNMTPSQLRKWLSGDTSKGVGMTKGGKKVTAANDGKAVGHAMGERILELKGKRQAELEDDDYQAMRKVIGYVHRHLKQRPEGDIEDSRWRKSLMNWGHDPLRDKRSA</sequence>
<dbReference type="RefSeq" id="WP_017638744.1">
    <property type="nucleotide sequence ID" value="NZ_CP102428.1"/>
</dbReference>
<dbReference type="OrthoDB" id="513524at2"/>
<evidence type="ECO:0000313" key="1">
    <source>
        <dbReference type="EMBL" id="OAN26205.1"/>
    </source>
</evidence>
<proteinExistence type="predicted"/>
<dbReference type="Pfam" id="PF11338">
    <property type="entry name" value="DUF3140"/>
    <property type="match status" value="1"/>
</dbReference>
<organism evidence="1 2">
    <name type="scientific">Pseudomonas oryzihabitans</name>
    <dbReference type="NCBI Taxonomy" id="47885"/>
    <lineage>
        <taxon>Bacteria</taxon>
        <taxon>Pseudomonadati</taxon>
        <taxon>Pseudomonadota</taxon>
        <taxon>Gammaproteobacteria</taxon>
        <taxon>Pseudomonadales</taxon>
        <taxon>Pseudomonadaceae</taxon>
        <taxon>Pseudomonas</taxon>
    </lineage>
</organism>
<evidence type="ECO:0000313" key="2">
    <source>
        <dbReference type="Proteomes" id="UP000078356"/>
    </source>
</evidence>
<dbReference type="PANTHER" id="PTHR40630">
    <property type="entry name" value="POSSIBLE DNA-BINDING PROTEIN"/>
    <property type="match status" value="1"/>
</dbReference>
<comment type="caution">
    <text evidence="1">The sequence shown here is derived from an EMBL/GenBank/DDBJ whole genome shotgun (WGS) entry which is preliminary data.</text>
</comment>
<keyword evidence="1" id="KW-0238">DNA-binding</keyword>